<evidence type="ECO:0000256" key="3">
    <source>
        <dbReference type="ARBA" id="ARBA00023125"/>
    </source>
</evidence>
<dbReference type="InterPro" id="IPR000847">
    <property type="entry name" value="LysR_HTH_N"/>
</dbReference>
<dbReference type="Pfam" id="PF03466">
    <property type="entry name" value="LysR_substrate"/>
    <property type="match status" value="1"/>
</dbReference>
<evidence type="ECO:0000256" key="1">
    <source>
        <dbReference type="ARBA" id="ARBA00009437"/>
    </source>
</evidence>
<dbReference type="OrthoDB" id="8717159at2"/>
<evidence type="ECO:0000259" key="5">
    <source>
        <dbReference type="PROSITE" id="PS50931"/>
    </source>
</evidence>
<keyword evidence="3" id="KW-0238">DNA-binding</keyword>
<dbReference type="InterPro" id="IPR005119">
    <property type="entry name" value="LysR_subst-bd"/>
</dbReference>
<dbReference type="GO" id="GO:0003677">
    <property type="term" value="F:DNA binding"/>
    <property type="evidence" value="ECO:0007669"/>
    <property type="project" value="UniProtKB-KW"/>
</dbReference>
<comment type="caution">
    <text evidence="6">The sequence shown here is derived from an EMBL/GenBank/DDBJ whole genome shotgun (WGS) entry which is preliminary data.</text>
</comment>
<dbReference type="PROSITE" id="PS50931">
    <property type="entry name" value="HTH_LYSR"/>
    <property type="match status" value="1"/>
</dbReference>
<dbReference type="Gene3D" id="3.40.190.10">
    <property type="entry name" value="Periplasmic binding protein-like II"/>
    <property type="match status" value="2"/>
</dbReference>
<gene>
    <name evidence="6" type="ORF">CSO01_02530</name>
</gene>
<dbReference type="EMBL" id="BKAL01000001">
    <property type="protein sequence ID" value="GEP67538.1"/>
    <property type="molecule type" value="Genomic_DNA"/>
</dbReference>
<reference evidence="6 7" key="1">
    <citation type="submission" date="2019-07" db="EMBL/GenBank/DDBJ databases">
        <title>Whole genome shotgun sequence of Cellulomonas soli NBRC 109434.</title>
        <authorList>
            <person name="Hosoyama A."/>
            <person name="Uohara A."/>
            <person name="Ohji S."/>
            <person name="Ichikawa N."/>
        </authorList>
    </citation>
    <scope>NUCLEOTIDE SEQUENCE [LARGE SCALE GENOMIC DNA]</scope>
    <source>
        <strain evidence="6 7">NBRC 109434</strain>
    </source>
</reference>
<keyword evidence="7" id="KW-1185">Reference proteome</keyword>
<evidence type="ECO:0000313" key="6">
    <source>
        <dbReference type="EMBL" id="GEP67538.1"/>
    </source>
</evidence>
<sequence>MPTLAQLRVLVAVVDTGSFTQAASTLGISQSAVSHALAALEREGPGALVERTGGAAPTALAHRLLPHARASLASADAFSAEWAAFAGRADGTVRLAAVPTVCQGLLPGLLRTWATRLPHVRVQVFEGDDDELPRWLEVGTVDAAVLVDPKPVPEGGRVVARDEFRAILRRDHPFAGEQTIDLAELGEDGLLVSTGGCEQQVRRLHADADLPFRPAQHVRELATLMRMVAEGIGVSIMPSLGGAMLPTELVMVPLSPTRPRELVLSGPQQRPWHPLVRTLVEATDALPD</sequence>
<feature type="domain" description="HTH lysR-type" evidence="5">
    <location>
        <begin position="2"/>
        <end position="58"/>
    </location>
</feature>
<proteinExistence type="inferred from homology"/>
<dbReference type="InterPro" id="IPR036390">
    <property type="entry name" value="WH_DNA-bd_sf"/>
</dbReference>
<dbReference type="PANTHER" id="PTHR30346">
    <property type="entry name" value="TRANSCRIPTIONAL DUAL REGULATOR HCAR-RELATED"/>
    <property type="match status" value="1"/>
</dbReference>
<evidence type="ECO:0000256" key="4">
    <source>
        <dbReference type="ARBA" id="ARBA00023163"/>
    </source>
</evidence>
<keyword evidence="4" id="KW-0804">Transcription</keyword>
<protein>
    <submittedName>
        <fullName evidence="6">LysR family transcriptional regulator</fullName>
    </submittedName>
</protein>
<dbReference type="CDD" id="cd05466">
    <property type="entry name" value="PBP2_LTTR_substrate"/>
    <property type="match status" value="1"/>
</dbReference>
<dbReference type="GO" id="GO:0032993">
    <property type="term" value="C:protein-DNA complex"/>
    <property type="evidence" value="ECO:0007669"/>
    <property type="project" value="TreeGrafter"/>
</dbReference>
<dbReference type="SUPFAM" id="SSF53850">
    <property type="entry name" value="Periplasmic binding protein-like II"/>
    <property type="match status" value="1"/>
</dbReference>
<dbReference type="PANTHER" id="PTHR30346:SF29">
    <property type="entry name" value="LYSR SUBSTRATE-BINDING"/>
    <property type="match status" value="1"/>
</dbReference>
<accession>A0A512P8K8</accession>
<keyword evidence="2" id="KW-0805">Transcription regulation</keyword>
<evidence type="ECO:0000313" key="7">
    <source>
        <dbReference type="Proteomes" id="UP000321798"/>
    </source>
</evidence>
<dbReference type="InterPro" id="IPR036388">
    <property type="entry name" value="WH-like_DNA-bd_sf"/>
</dbReference>
<dbReference type="Pfam" id="PF00126">
    <property type="entry name" value="HTH_1"/>
    <property type="match status" value="1"/>
</dbReference>
<name>A0A512P8K8_9CELL</name>
<dbReference type="AlphaFoldDB" id="A0A512P8K8"/>
<comment type="similarity">
    <text evidence="1">Belongs to the LysR transcriptional regulatory family.</text>
</comment>
<dbReference type="SUPFAM" id="SSF46785">
    <property type="entry name" value="Winged helix' DNA-binding domain"/>
    <property type="match status" value="1"/>
</dbReference>
<dbReference type="Gene3D" id="1.10.10.10">
    <property type="entry name" value="Winged helix-like DNA-binding domain superfamily/Winged helix DNA-binding domain"/>
    <property type="match status" value="1"/>
</dbReference>
<dbReference type="Proteomes" id="UP000321798">
    <property type="component" value="Unassembled WGS sequence"/>
</dbReference>
<dbReference type="GO" id="GO:0003700">
    <property type="term" value="F:DNA-binding transcription factor activity"/>
    <property type="evidence" value="ECO:0007669"/>
    <property type="project" value="InterPro"/>
</dbReference>
<organism evidence="6 7">
    <name type="scientific">Cellulomonas soli</name>
    <dbReference type="NCBI Taxonomy" id="931535"/>
    <lineage>
        <taxon>Bacteria</taxon>
        <taxon>Bacillati</taxon>
        <taxon>Actinomycetota</taxon>
        <taxon>Actinomycetes</taxon>
        <taxon>Micrococcales</taxon>
        <taxon>Cellulomonadaceae</taxon>
        <taxon>Cellulomonas</taxon>
    </lineage>
</organism>
<evidence type="ECO:0000256" key="2">
    <source>
        <dbReference type="ARBA" id="ARBA00023015"/>
    </source>
</evidence>
<dbReference type="RefSeq" id="WP_146951304.1">
    <property type="nucleotide sequence ID" value="NZ_BAABBJ010000005.1"/>
</dbReference>